<dbReference type="SUPFAM" id="SSF103473">
    <property type="entry name" value="MFS general substrate transporter"/>
    <property type="match status" value="1"/>
</dbReference>
<keyword evidence="8" id="KW-1185">Reference proteome</keyword>
<evidence type="ECO:0000313" key="8">
    <source>
        <dbReference type="Proteomes" id="UP000314982"/>
    </source>
</evidence>
<evidence type="ECO:0000259" key="6">
    <source>
        <dbReference type="PROSITE" id="PS50850"/>
    </source>
</evidence>
<dbReference type="Proteomes" id="UP000314982">
    <property type="component" value="Unassembled WGS sequence"/>
</dbReference>
<evidence type="ECO:0000256" key="5">
    <source>
        <dbReference type="SAM" id="Phobius"/>
    </source>
</evidence>
<dbReference type="GO" id="GO:0055056">
    <property type="term" value="F:D-glucose transmembrane transporter activity"/>
    <property type="evidence" value="ECO:0007669"/>
    <property type="project" value="TreeGrafter"/>
</dbReference>
<dbReference type="InterPro" id="IPR045263">
    <property type="entry name" value="GLUT"/>
</dbReference>
<dbReference type="PROSITE" id="PS50850">
    <property type="entry name" value="MFS"/>
    <property type="match status" value="1"/>
</dbReference>
<dbReference type="PANTHER" id="PTHR23503:SF99">
    <property type="entry name" value="SOLUTE CARRIER FAMILY 2, FACILITATED GLUCOSE TRANSPORTER MEMBER 3"/>
    <property type="match status" value="1"/>
</dbReference>
<name>A0A4W5RWP7_9TELE</name>
<keyword evidence="4 5" id="KW-0472">Membrane</keyword>
<proteinExistence type="predicted"/>
<dbReference type="GeneTree" id="ENSGT00940000167279"/>
<dbReference type="Gene3D" id="1.20.1250.20">
    <property type="entry name" value="MFS general substrate transporter like domains"/>
    <property type="match status" value="1"/>
</dbReference>
<feature type="transmembrane region" description="Helical" evidence="5">
    <location>
        <begin position="111"/>
        <end position="128"/>
    </location>
</feature>
<sequence>LSLSLYLSLSLSLSLSISLSLCLSNFITDSQYREAADGGDALMTWSCLPTCLPIYLPEFFNHTWWSRHNQSMPDHSLTFLWSLSVSIKDFGALLGSLGVKCLADSFGRRNSILIVNALSVVGACLMFASKANESFEMLIVGRLVFGLFCGLVMSLNPLYIQEVSPTNLRGAFATLNQVSFATGILLGMVRIDAVCLRLK</sequence>
<dbReference type="PANTHER" id="PTHR23503">
    <property type="entry name" value="SOLUTE CARRIER FAMILY 2"/>
    <property type="match status" value="1"/>
</dbReference>
<dbReference type="Pfam" id="PF00083">
    <property type="entry name" value="Sugar_tr"/>
    <property type="match status" value="1"/>
</dbReference>
<keyword evidence="2 5" id="KW-0812">Transmembrane</keyword>
<dbReference type="PROSITE" id="PS00217">
    <property type="entry name" value="SUGAR_TRANSPORT_2"/>
    <property type="match status" value="1"/>
</dbReference>
<dbReference type="InterPro" id="IPR005828">
    <property type="entry name" value="MFS_sugar_transport-like"/>
</dbReference>
<dbReference type="InterPro" id="IPR036259">
    <property type="entry name" value="MFS_trans_sf"/>
</dbReference>
<dbReference type="GO" id="GO:0046323">
    <property type="term" value="P:D-glucose import"/>
    <property type="evidence" value="ECO:0007669"/>
    <property type="project" value="TreeGrafter"/>
</dbReference>
<evidence type="ECO:0000256" key="3">
    <source>
        <dbReference type="ARBA" id="ARBA00022989"/>
    </source>
</evidence>
<dbReference type="InterPro" id="IPR005829">
    <property type="entry name" value="Sugar_transporter_CS"/>
</dbReference>
<dbReference type="STRING" id="62062.ENSHHUP00000090750"/>
<feature type="transmembrane region" description="Helical" evidence="5">
    <location>
        <begin position="6"/>
        <end position="27"/>
    </location>
</feature>
<keyword evidence="3 5" id="KW-1133">Transmembrane helix</keyword>
<feature type="transmembrane region" description="Helical" evidence="5">
    <location>
        <begin position="140"/>
        <end position="160"/>
    </location>
</feature>
<evidence type="ECO:0000313" key="7">
    <source>
        <dbReference type="Ensembl" id="ENSHHUP00000090750.1"/>
    </source>
</evidence>
<comment type="subcellular location">
    <subcellularLocation>
        <location evidence="1">Membrane</location>
        <topology evidence="1">Multi-pass membrane protein</topology>
    </subcellularLocation>
</comment>
<protein>
    <recommendedName>
        <fullName evidence="6">Major facilitator superfamily (MFS) profile domain-containing protein</fullName>
    </recommendedName>
</protein>
<dbReference type="GO" id="GO:0070837">
    <property type="term" value="P:dehydroascorbic acid transport"/>
    <property type="evidence" value="ECO:0007669"/>
    <property type="project" value="TreeGrafter"/>
</dbReference>
<dbReference type="Ensembl" id="ENSHHUT00000093556.1">
    <property type="protein sequence ID" value="ENSHHUP00000090750.1"/>
    <property type="gene ID" value="ENSHHUG00000052382.1"/>
</dbReference>
<accession>A0A4W5RWP7</accession>
<feature type="transmembrane region" description="Helical" evidence="5">
    <location>
        <begin position="77"/>
        <end position="99"/>
    </location>
</feature>
<reference evidence="7" key="3">
    <citation type="submission" date="2025-09" db="UniProtKB">
        <authorList>
            <consortium name="Ensembl"/>
        </authorList>
    </citation>
    <scope>IDENTIFICATION</scope>
</reference>
<dbReference type="AlphaFoldDB" id="A0A4W5RWP7"/>
<organism evidence="7 8">
    <name type="scientific">Hucho hucho</name>
    <name type="common">huchen</name>
    <dbReference type="NCBI Taxonomy" id="62062"/>
    <lineage>
        <taxon>Eukaryota</taxon>
        <taxon>Metazoa</taxon>
        <taxon>Chordata</taxon>
        <taxon>Craniata</taxon>
        <taxon>Vertebrata</taxon>
        <taxon>Euteleostomi</taxon>
        <taxon>Actinopterygii</taxon>
        <taxon>Neopterygii</taxon>
        <taxon>Teleostei</taxon>
        <taxon>Protacanthopterygii</taxon>
        <taxon>Salmoniformes</taxon>
        <taxon>Salmonidae</taxon>
        <taxon>Salmoninae</taxon>
        <taxon>Hucho</taxon>
    </lineage>
</organism>
<evidence type="ECO:0000256" key="2">
    <source>
        <dbReference type="ARBA" id="ARBA00022692"/>
    </source>
</evidence>
<evidence type="ECO:0000256" key="4">
    <source>
        <dbReference type="ARBA" id="ARBA00023136"/>
    </source>
</evidence>
<dbReference type="InterPro" id="IPR020846">
    <property type="entry name" value="MFS_dom"/>
</dbReference>
<reference evidence="8" key="1">
    <citation type="submission" date="2018-06" db="EMBL/GenBank/DDBJ databases">
        <title>Genome assembly of Danube salmon.</title>
        <authorList>
            <person name="Macqueen D.J."/>
            <person name="Gundappa M.K."/>
        </authorList>
    </citation>
    <scope>NUCLEOTIDE SEQUENCE [LARGE SCALE GENOMIC DNA]</scope>
</reference>
<dbReference type="GO" id="GO:0005886">
    <property type="term" value="C:plasma membrane"/>
    <property type="evidence" value="ECO:0007669"/>
    <property type="project" value="TreeGrafter"/>
</dbReference>
<feature type="domain" description="Major facilitator superfamily (MFS) profile" evidence="6">
    <location>
        <begin position="1"/>
        <end position="199"/>
    </location>
</feature>
<reference evidence="7" key="2">
    <citation type="submission" date="2025-08" db="UniProtKB">
        <authorList>
            <consortium name="Ensembl"/>
        </authorList>
    </citation>
    <scope>IDENTIFICATION</scope>
</reference>
<evidence type="ECO:0000256" key="1">
    <source>
        <dbReference type="ARBA" id="ARBA00004141"/>
    </source>
</evidence>